<evidence type="ECO:0000313" key="1">
    <source>
        <dbReference type="EMBL" id="RIB03960.1"/>
    </source>
</evidence>
<dbReference type="AlphaFoldDB" id="A0A397U192"/>
<feature type="non-terminal residue" evidence="1">
    <location>
        <position position="1"/>
    </location>
</feature>
<comment type="caution">
    <text evidence="1">The sequence shown here is derived from an EMBL/GenBank/DDBJ whole genome shotgun (WGS) entry which is preliminary data.</text>
</comment>
<gene>
    <name evidence="1" type="ORF">C2G38_2121807</name>
</gene>
<dbReference type="Proteomes" id="UP000266673">
    <property type="component" value="Unassembled WGS sequence"/>
</dbReference>
<sequence length="71" mass="8555">TWNRHQVVVKSGADVIVGVMIFVGFWVIVTWNRHQVSSVWRYLLVFGFVEVCCMYLLRQALFFFFFSRDRF</sequence>
<evidence type="ECO:0000313" key="2">
    <source>
        <dbReference type="Proteomes" id="UP000266673"/>
    </source>
</evidence>
<keyword evidence="2" id="KW-1185">Reference proteome</keyword>
<dbReference type="EMBL" id="QKWP01002285">
    <property type="protein sequence ID" value="RIB03960.1"/>
    <property type="molecule type" value="Genomic_DNA"/>
</dbReference>
<reference evidence="1 2" key="1">
    <citation type="submission" date="2018-06" db="EMBL/GenBank/DDBJ databases">
        <title>Comparative genomics reveals the genomic features of Rhizophagus irregularis, R. cerebriforme, R. diaphanum and Gigaspora rosea, and their symbiotic lifestyle signature.</title>
        <authorList>
            <person name="Morin E."/>
            <person name="San Clemente H."/>
            <person name="Chen E.C.H."/>
            <person name="De La Providencia I."/>
            <person name="Hainaut M."/>
            <person name="Kuo A."/>
            <person name="Kohler A."/>
            <person name="Murat C."/>
            <person name="Tang N."/>
            <person name="Roy S."/>
            <person name="Loubradou J."/>
            <person name="Henrissat B."/>
            <person name="Grigoriev I.V."/>
            <person name="Corradi N."/>
            <person name="Roux C."/>
            <person name="Martin F.M."/>
        </authorList>
    </citation>
    <scope>NUCLEOTIDE SEQUENCE [LARGE SCALE GENOMIC DNA]</scope>
    <source>
        <strain evidence="1 2">DAOM 194757</strain>
    </source>
</reference>
<protein>
    <submittedName>
        <fullName evidence="1">Uncharacterized protein</fullName>
    </submittedName>
</protein>
<organism evidence="1 2">
    <name type="scientific">Gigaspora rosea</name>
    <dbReference type="NCBI Taxonomy" id="44941"/>
    <lineage>
        <taxon>Eukaryota</taxon>
        <taxon>Fungi</taxon>
        <taxon>Fungi incertae sedis</taxon>
        <taxon>Mucoromycota</taxon>
        <taxon>Glomeromycotina</taxon>
        <taxon>Glomeromycetes</taxon>
        <taxon>Diversisporales</taxon>
        <taxon>Gigasporaceae</taxon>
        <taxon>Gigaspora</taxon>
    </lineage>
</organism>
<accession>A0A397U192</accession>
<proteinExistence type="predicted"/>
<name>A0A397U192_9GLOM</name>